<evidence type="ECO:0000313" key="3">
    <source>
        <dbReference type="EMBL" id="CAL8122676.1"/>
    </source>
</evidence>
<dbReference type="InterPro" id="IPR017853">
    <property type="entry name" value="GH"/>
</dbReference>
<proteinExistence type="predicted"/>
<feature type="region of interest" description="Disordered" evidence="1">
    <location>
        <begin position="44"/>
        <end position="69"/>
    </location>
</feature>
<evidence type="ECO:0000313" key="4">
    <source>
        <dbReference type="Proteomes" id="UP001642540"/>
    </source>
</evidence>
<protein>
    <submittedName>
        <fullName evidence="3">Uncharacterized protein</fullName>
    </submittedName>
</protein>
<name>A0ABP1RB35_9HEXA</name>
<comment type="caution">
    <text evidence="3">The sequence shown here is derived from an EMBL/GenBank/DDBJ whole genome shotgun (WGS) entry which is preliminary data.</text>
</comment>
<evidence type="ECO:0000256" key="2">
    <source>
        <dbReference type="SAM" id="SignalP"/>
    </source>
</evidence>
<dbReference type="Proteomes" id="UP001642540">
    <property type="component" value="Unassembled WGS sequence"/>
</dbReference>
<feature type="signal peptide" evidence="2">
    <location>
        <begin position="1"/>
        <end position="24"/>
    </location>
</feature>
<feature type="chain" id="PRO_5045588458" evidence="2">
    <location>
        <begin position="25"/>
        <end position="394"/>
    </location>
</feature>
<keyword evidence="4" id="KW-1185">Reference proteome</keyword>
<evidence type="ECO:0000256" key="1">
    <source>
        <dbReference type="SAM" id="MobiDB-lite"/>
    </source>
</evidence>
<sequence length="394" mass="43393">MQLKLTKYLLAILLILKHLSLGLGQITINVNQLKYDNTTVLNNQNFNPSGTGPDQATSNNSQGPNPVLLPNNSSSIQKEIVFIRFSPYFGVEYGPNVESRADDKYSIDEIKKMLKVILTKSNSILTYSMGIWYSKHTGSLGETSYSLTATAAAQLNKEYNKQLLSISQGASILLDGENSAQPDIENAFLSAQQANGIYFNTVSSITFRVGAGYVEDQQSGQRAITEIRKQKLRAHGMGLKVGIRVNICGDIQGGPNQQMLTELATTADYFVCSVYPPFAIAEPSDFVNYVTSTLTTYKSAFAKVAPNLEIVFRTGLASEGDSYKNPAYMNTPQKSKDLWDRLQSWVEQNKVRVFMHEAFDTPASLAWNDGHSGYWKAVGNGNYVEKGTGQVVNV</sequence>
<dbReference type="EMBL" id="CAXLJM020000068">
    <property type="protein sequence ID" value="CAL8122676.1"/>
    <property type="molecule type" value="Genomic_DNA"/>
</dbReference>
<keyword evidence="2" id="KW-0732">Signal</keyword>
<organism evidence="3 4">
    <name type="scientific">Orchesella dallaii</name>
    <dbReference type="NCBI Taxonomy" id="48710"/>
    <lineage>
        <taxon>Eukaryota</taxon>
        <taxon>Metazoa</taxon>
        <taxon>Ecdysozoa</taxon>
        <taxon>Arthropoda</taxon>
        <taxon>Hexapoda</taxon>
        <taxon>Collembola</taxon>
        <taxon>Entomobryomorpha</taxon>
        <taxon>Entomobryoidea</taxon>
        <taxon>Orchesellidae</taxon>
        <taxon>Orchesellinae</taxon>
        <taxon>Orchesella</taxon>
    </lineage>
</organism>
<accession>A0ABP1RB35</accession>
<reference evidence="3 4" key="1">
    <citation type="submission" date="2024-08" db="EMBL/GenBank/DDBJ databases">
        <authorList>
            <person name="Cucini C."/>
            <person name="Frati F."/>
        </authorList>
    </citation>
    <scope>NUCLEOTIDE SEQUENCE [LARGE SCALE GENOMIC DNA]</scope>
</reference>
<dbReference type="SUPFAM" id="SSF51445">
    <property type="entry name" value="(Trans)glycosidases"/>
    <property type="match status" value="1"/>
</dbReference>
<gene>
    <name evidence="3" type="ORF">ODALV1_LOCUS19912</name>
</gene>